<dbReference type="AlphaFoldDB" id="A0AAN6TFI5"/>
<comment type="caution">
    <text evidence="1">The sequence shown here is derived from an EMBL/GenBank/DDBJ whole genome shotgun (WGS) entry which is preliminary data.</text>
</comment>
<keyword evidence="2" id="KW-1185">Reference proteome</keyword>
<reference evidence="1" key="1">
    <citation type="journal article" date="2023" name="Mol. Phylogenet. Evol.">
        <title>Genome-scale phylogeny and comparative genomics of the fungal order Sordariales.</title>
        <authorList>
            <person name="Hensen N."/>
            <person name="Bonometti L."/>
            <person name="Westerberg I."/>
            <person name="Brannstrom I.O."/>
            <person name="Guillou S."/>
            <person name="Cros-Aarteil S."/>
            <person name="Calhoun S."/>
            <person name="Haridas S."/>
            <person name="Kuo A."/>
            <person name="Mondo S."/>
            <person name="Pangilinan J."/>
            <person name="Riley R."/>
            <person name="LaButti K."/>
            <person name="Andreopoulos B."/>
            <person name="Lipzen A."/>
            <person name="Chen C."/>
            <person name="Yan M."/>
            <person name="Daum C."/>
            <person name="Ng V."/>
            <person name="Clum A."/>
            <person name="Steindorff A."/>
            <person name="Ohm R.A."/>
            <person name="Martin F."/>
            <person name="Silar P."/>
            <person name="Natvig D.O."/>
            <person name="Lalanne C."/>
            <person name="Gautier V."/>
            <person name="Ament-Velasquez S.L."/>
            <person name="Kruys A."/>
            <person name="Hutchinson M.I."/>
            <person name="Powell A.J."/>
            <person name="Barry K."/>
            <person name="Miller A.N."/>
            <person name="Grigoriev I.V."/>
            <person name="Debuchy R."/>
            <person name="Gladieux P."/>
            <person name="Hiltunen Thoren M."/>
            <person name="Johannesson H."/>
        </authorList>
    </citation>
    <scope>NUCLEOTIDE SEQUENCE</scope>
    <source>
        <strain evidence="1">CBS 508.74</strain>
    </source>
</reference>
<proteinExistence type="predicted"/>
<dbReference type="Proteomes" id="UP001302812">
    <property type="component" value="Unassembled WGS sequence"/>
</dbReference>
<dbReference type="GeneID" id="89943264"/>
<protein>
    <submittedName>
        <fullName evidence="1">Uncharacterized protein</fullName>
    </submittedName>
</protein>
<accession>A0AAN6TFI5</accession>
<dbReference type="EMBL" id="MU853339">
    <property type="protein sequence ID" value="KAK4113458.1"/>
    <property type="molecule type" value="Genomic_DNA"/>
</dbReference>
<sequence length="232" mass="26389">MAAPADRSSNLDVDQELLASIDSSIIGYIRQNSIDLDPSDIDFSLAPIPEGDEGSEAVQAIGPDQGAHIGPGPDSRGHILMPDRIYKYEWNVYDHANAFVEMFIARNLLEVYELRQRWLNDNTITGPKWKRWTALNPKNDYDSLLCRIMERFAPRPLAWGRLKEDDGYDNLLNHIAGLFDSKVFGDQSVFEREHVKAIVERMLESERPLLSRAARKLLERLGLGACVRTRRP</sequence>
<organism evidence="1 2">
    <name type="scientific">Canariomyces notabilis</name>
    <dbReference type="NCBI Taxonomy" id="2074819"/>
    <lineage>
        <taxon>Eukaryota</taxon>
        <taxon>Fungi</taxon>
        <taxon>Dikarya</taxon>
        <taxon>Ascomycota</taxon>
        <taxon>Pezizomycotina</taxon>
        <taxon>Sordariomycetes</taxon>
        <taxon>Sordariomycetidae</taxon>
        <taxon>Sordariales</taxon>
        <taxon>Chaetomiaceae</taxon>
        <taxon>Canariomyces</taxon>
    </lineage>
</organism>
<name>A0AAN6TFI5_9PEZI</name>
<dbReference type="RefSeq" id="XP_064671028.1">
    <property type="nucleotide sequence ID" value="XM_064819138.1"/>
</dbReference>
<gene>
    <name evidence="1" type="ORF">N656DRAFT_844371</name>
</gene>
<evidence type="ECO:0000313" key="1">
    <source>
        <dbReference type="EMBL" id="KAK4113458.1"/>
    </source>
</evidence>
<evidence type="ECO:0000313" key="2">
    <source>
        <dbReference type="Proteomes" id="UP001302812"/>
    </source>
</evidence>
<reference evidence="1" key="2">
    <citation type="submission" date="2023-05" db="EMBL/GenBank/DDBJ databases">
        <authorList>
            <consortium name="Lawrence Berkeley National Laboratory"/>
            <person name="Steindorff A."/>
            <person name="Hensen N."/>
            <person name="Bonometti L."/>
            <person name="Westerberg I."/>
            <person name="Brannstrom I.O."/>
            <person name="Guillou S."/>
            <person name="Cros-Aarteil S."/>
            <person name="Calhoun S."/>
            <person name="Haridas S."/>
            <person name="Kuo A."/>
            <person name="Mondo S."/>
            <person name="Pangilinan J."/>
            <person name="Riley R."/>
            <person name="Labutti K."/>
            <person name="Andreopoulos B."/>
            <person name="Lipzen A."/>
            <person name="Chen C."/>
            <person name="Yanf M."/>
            <person name="Daum C."/>
            <person name="Ng V."/>
            <person name="Clum A."/>
            <person name="Ohm R."/>
            <person name="Martin F."/>
            <person name="Silar P."/>
            <person name="Natvig D."/>
            <person name="Lalanne C."/>
            <person name="Gautier V."/>
            <person name="Ament-Velasquez S.L."/>
            <person name="Kruys A."/>
            <person name="Hutchinson M.I."/>
            <person name="Powell A.J."/>
            <person name="Barry K."/>
            <person name="Miller A.N."/>
            <person name="Grigoriev I.V."/>
            <person name="Debuchy R."/>
            <person name="Gladieux P."/>
            <person name="Thoren M.H."/>
            <person name="Johannesson H."/>
        </authorList>
    </citation>
    <scope>NUCLEOTIDE SEQUENCE</scope>
    <source>
        <strain evidence="1">CBS 508.74</strain>
    </source>
</reference>